<accession>A0AAN8GXS0</accession>
<reference evidence="3 4" key="1">
    <citation type="journal article" date="2023" name="Mol. Biol. Evol.">
        <title>Genomics of Secondarily Temperate Adaptation in the Only Non-Antarctic Icefish.</title>
        <authorList>
            <person name="Rivera-Colon A.G."/>
            <person name="Rayamajhi N."/>
            <person name="Minhas B.F."/>
            <person name="Madrigal G."/>
            <person name="Bilyk K.T."/>
            <person name="Yoon V."/>
            <person name="Hune M."/>
            <person name="Gregory S."/>
            <person name="Cheng C.H.C."/>
            <person name="Catchen J.M."/>
        </authorList>
    </citation>
    <scope>NUCLEOTIDE SEQUENCE [LARGE SCALE GENOMIC DNA]</scope>
    <source>
        <strain evidence="3">JC2023a</strain>
    </source>
</reference>
<sequence length="178" mass="19743">MICSKRPSRMVAAPCGTCSIRKDQASPHQTPGGYTTKAGFSLGRLNSGKTPAFRSSEAGSLFSRLDLHELVNLTAADTCVIFDSDWNPENDLQAQARCHRFGQSKAVKVYRLITRNYDREMLDKASLKLGLDRAVLQSMSGNNNGPVQQFSKKEIEDLLRKGAYAAIMDENDEGYRFC</sequence>
<feature type="domain" description="Helicase C-terminal" evidence="2">
    <location>
        <begin position="71"/>
        <end position="102"/>
    </location>
</feature>
<dbReference type="CDD" id="cd18793">
    <property type="entry name" value="SF2_C_SNF"/>
    <property type="match status" value="1"/>
</dbReference>
<evidence type="ECO:0000256" key="1">
    <source>
        <dbReference type="ARBA" id="ARBA00022801"/>
    </source>
</evidence>
<evidence type="ECO:0000313" key="4">
    <source>
        <dbReference type="Proteomes" id="UP001335648"/>
    </source>
</evidence>
<organism evidence="3 4">
    <name type="scientific">Champsocephalus esox</name>
    <name type="common">pike icefish</name>
    <dbReference type="NCBI Taxonomy" id="159716"/>
    <lineage>
        <taxon>Eukaryota</taxon>
        <taxon>Metazoa</taxon>
        <taxon>Chordata</taxon>
        <taxon>Craniata</taxon>
        <taxon>Vertebrata</taxon>
        <taxon>Euteleostomi</taxon>
        <taxon>Actinopterygii</taxon>
        <taxon>Neopterygii</taxon>
        <taxon>Teleostei</taxon>
        <taxon>Neoteleostei</taxon>
        <taxon>Acanthomorphata</taxon>
        <taxon>Eupercaria</taxon>
        <taxon>Perciformes</taxon>
        <taxon>Notothenioidei</taxon>
        <taxon>Channichthyidae</taxon>
        <taxon>Champsocephalus</taxon>
    </lineage>
</organism>
<gene>
    <name evidence="3" type="ORF">CesoFtcFv8_011148</name>
</gene>
<proteinExistence type="predicted"/>
<dbReference type="EMBL" id="JAULUE010002054">
    <property type="protein sequence ID" value="KAK5894457.1"/>
    <property type="molecule type" value="Genomic_DNA"/>
</dbReference>
<dbReference type="PANTHER" id="PTHR46850:SF1">
    <property type="entry name" value="CHROMODOMAIN-HELICASE-DNA-BINDING PROTEIN 9"/>
    <property type="match status" value="1"/>
</dbReference>
<dbReference type="InterPro" id="IPR049730">
    <property type="entry name" value="SNF2/RAD54-like_C"/>
</dbReference>
<evidence type="ECO:0000313" key="3">
    <source>
        <dbReference type="EMBL" id="KAK5894457.1"/>
    </source>
</evidence>
<keyword evidence="1" id="KW-0378">Hydrolase</keyword>
<dbReference type="InterPro" id="IPR001650">
    <property type="entry name" value="Helicase_C-like"/>
</dbReference>
<comment type="caution">
    <text evidence="3">The sequence shown here is derived from an EMBL/GenBank/DDBJ whole genome shotgun (WGS) entry which is preliminary data.</text>
</comment>
<protein>
    <recommendedName>
        <fullName evidence="2">Helicase C-terminal domain-containing protein</fullName>
    </recommendedName>
</protein>
<dbReference type="Gene3D" id="3.40.50.300">
    <property type="entry name" value="P-loop containing nucleotide triphosphate hydrolases"/>
    <property type="match status" value="1"/>
</dbReference>
<dbReference type="PANTHER" id="PTHR46850">
    <property type="entry name" value="CHROMODOMAIN-HELICASE-DNA-BINDING PROTEIN 9"/>
    <property type="match status" value="1"/>
</dbReference>
<keyword evidence="4" id="KW-1185">Reference proteome</keyword>
<name>A0AAN8GXS0_9TELE</name>
<dbReference type="Pfam" id="PF00271">
    <property type="entry name" value="Helicase_C"/>
    <property type="match status" value="1"/>
</dbReference>
<evidence type="ECO:0000259" key="2">
    <source>
        <dbReference type="Pfam" id="PF00271"/>
    </source>
</evidence>
<dbReference type="AlphaFoldDB" id="A0AAN8GXS0"/>
<dbReference type="InterPro" id="IPR051493">
    <property type="entry name" value="CHD"/>
</dbReference>
<dbReference type="SUPFAM" id="SSF52540">
    <property type="entry name" value="P-loop containing nucleoside triphosphate hydrolases"/>
    <property type="match status" value="1"/>
</dbReference>
<dbReference type="GO" id="GO:0016787">
    <property type="term" value="F:hydrolase activity"/>
    <property type="evidence" value="ECO:0007669"/>
    <property type="project" value="UniProtKB-KW"/>
</dbReference>
<dbReference type="InterPro" id="IPR027417">
    <property type="entry name" value="P-loop_NTPase"/>
</dbReference>
<dbReference type="Proteomes" id="UP001335648">
    <property type="component" value="Unassembled WGS sequence"/>
</dbReference>